<protein>
    <submittedName>
        <fullName evidence="2">RING-type domain-containing protein</fullName>
    </submittedName>
</protein>
<accession>A0A915LHP3</accession>
<dbReference type="Proteomes" id="UP000887561">
    <property type="component" value="Unplaced"/>
</dbReference>
<dbReference type="WBParaSite" id="scaffold12347_cov195.g16236">
    <property type="protein sequence ID" value="scaffold12347_cov195.g16236"/>
    <property type="gene ID" value="scaffold12347_cov195.g16236"/>
</dbReference>
<evidence type="ECO:0000313" key="1">
    <source>
        <dbReference type="Proteomes" id="UP000887561"/>
    </source>
</evidence>
<name>A0A915LHP3_MELJA</name>
<organism evidence="1 2">
    <name type="scientific">Meloidogyne javanica</name>
    <name type="common">Root-knot nematode worm</name>
    <dbReference type="NCBI Taxonomy" id="6303"/>
    <lineage>
        <taxon>Eukaryota</taxon>
        <taxon>Metazoa</taxon>
        <taxon>Ecdysozoa</taxon>
        <taxon>Nematoda</taxon>
        <taxon>Chromadorea</taxon>
        <taxon>Rhabditida</taxon>
        <taxon>Tylenchina</taxon>
        <taxon>Tylenchomorpha</taxon>
        <taxon>Tylenchoidea</taxon>
        <taxon>Meloidogynidae</taxon>
        <taxon>Meloidogyninae</taxon>
        <taxon>Meloidogyne</taxon>
        <taxon>Meloidogyne incognita group</taxon>
    </lineage>
</organism>
<reference evidence="2" key="1">
    <citation type="submission" date="2022-11" db="UniProtKB">
        <authorList>
            <consortium name="WormBaseParasite"/>
        </authorList>
    </citation>
    <scope>IDENTIFICATION</scope>
</reference>
<proteinExistence type="predicted"/>
<evidence type="ECO:0000313" key="2">
    <source>
        <dbReference type="WBParaSite" id="scaffold12347_cov195.g16236"/>
    </source>
</evidence>
<sequence>MAPKKRPKFYGKNDLKKWRDESKWCRICKKVLKEDDDIIEVSCGCWFHTKHWLNRQLTNPNNCPKHGPVGKKIQKSEACVFCNRYVDDDEGGVLACGHYYHDSWEYLNWCATDTPKCPKCGQTSTSICILCKKLRQYGIWDTSCKCGKSYIHAEELEDQLLSKSRGICSKCNEPNPNYCILCNEMMSLTFSEDKRAEFKCCNTQTHHPCLVKSGLDVCPQCSSPITKETVEIVDKKEENKSICKKHNTIQKERASVEYINQSQNTIETDMICPICYLKIDYSERYLKSSCGCHYHRKHYDIWVKFLSDNEMPRTCPKHGKLAKGENAIIRSLLGCDKDLDDRHIAIQNDLFIELFTKAFRRSVMAKMYWAYKNGKIPPDWCDTRLRKACSSVKYENITFEEYALKMFPSAANDNKRFANYKLEGNFISYVMQRYLVIIPYRTEETTNKAFIHHPEIGHSKKESIDENALKYKYCFEKDGEQIPPIVIQVHKTKDIYFYDCIHITRESQVYKNINDLMDMVRVPNNIEDAYKHFEVINQSDDDE</sequence>
<keyword evidence="1" id="KW-1185">Reference proteome</keyword>
<dbReference type="AlphaFoldDB" id="A0A915LHP3"/>